<evidence type="ECO:0000256" key="1">
    <source>
        <dbReference type="SAM" id="Phobius"/>
    </source>
</evidence>
<proteinExistence type="predicted"/>
<gene>
    <name evidence="2" type="ORF">DY130_03220</name>
</gene>
<name>A0A9Q8IMI2_9LACO</name>
<reference evidence="2" key="1">
    <citation type="submission" date="2018-08" db="EMBL/GenBank/DDBJ databases">
        <title>Comparative genomics of wild bee and flower associated Lactobacillus reveals potential adaptation to the bee host.</title>
        <authorList>
            <person name="Vuong H.Q."/>
            <person name="Mcfrederick Q.S."/>
        </authorList>
    </citation>
    <scope>NUCLEOTIDE SEQUENCE</scope>
    <source>
        <strain evidence="2">HV_63</strain>
    </source>
</reference>
<keyword evidence="1" id="KW-1133">Transmembrane helix</keyword>
<dbReference type="GeneID" id="58108192"/>
<organism evidence="2 3">
    <name type="scientific">Apilactobacillus micheneri</name>
    <dbReference type="NCBI Taxonomy" id="1899430"/>
    <lineage>
        <taxon>Bacteria</taxon>
        <taxon>Bacillati</taxon>
        <taxon>Bacillota</taxon>
        <taxon>Bacilli</taxon>
        <taxon>Lactobacillales</taxon>
        <taxon>Lactobacillaceae</taxon>
        <taxon>Apilactobacillus</taxon>
    </lineage>
</organism>
<protein>
    <submittedName>
        <fullName evidence="2">Uncharacterized protein</fullName>
    </submittedName>
</protein>
<keyword evidence="1" id="KW-0472">Membrane</keyword>
<dbReference type="AlphaFoldDB" id="A0A9Q8IMI2"/>
<feature type="transmembrane region" description="Helical" evidence="1">
    <location>
        <begin position="44"/>
        <end position="65"/>
    </location>
</feature>
<accession>A0A9Q8IMI2</accession>
<keyword evidence="1" id="KW-0812">Transmembrane</keyword>
<comment type="caution">
    <text evidence="2">The sequence shown here is derived from an EMBL/GenBank/DDBJ whole genome shotgun (WGS) entry which is preliminary data.</text>
</comment>
<dbReference type="Proteomes" id="UP000784700">
    <property type="component" value="Unassembled WGS sequence"/>
</dbReference>
<evidence type="ECO:0000313" key="2">
    <source>
        <dbReference type="EMBL" id="TPR45219.1"/>
    </source>
</evidence>
<dbReference type="EMBL" id="QUBG01000002">
    <property type="protein sequence ID" value="TPR45219.1"/>
    <property type="molecule type" value="Genomic_DNA"/>
</dbReference>
<dbReference type="RefSeq" id="WP_140924191.1">
    <property type="nucleotide sequence ID" value="NZ_QUBF01000002.1"/>
</dbReference>
<evidence type="ECO:0000313" key="3">
    <source>
        <dbReference type="Proteomes" id="UP000784700"/>
    </source>
</evidence>
<sequence length="67" mass="8097">MKNDTDNLTREAYKKHIKDSHNKHINKEDKQKFEYTNSGLKRKLNWTIFLLIIGIIIVYLVLFFFNP</sequence>